<protein>
    <submittedName>
        <fullName evidence="2">Uncharacterized protein</fullName>
    </submittedName>
</protein>
<dbReference type="Gene3D" id="1.25.10.10">
    <property type="entry name" value="Leucine-rich Repeat Variant"/>
    <property type="match status" value="1"/>
</dbReference>
<dbReference type="InterPro" id="IPR016024">
    <property type="entry name" value="ARM-type_fold"/>
</dbReference>
<dbReference type="OrthoDB" id="5966909at2759"/>
<gene>
    <name evidence="2" type="ORF">HOLleu_31973</name>
</gene>
<proteinExistence type="predicted"/>
<evidence type="ECO:0000256" key="1">
    <source>
        <dbReference type="SAM" id="MobiDB-lite"/>
    </source>
</evidence>
<evidence type="ECO:0000313" key="2">
    <source>
        <dbReference type="EMBL" id="KAJ8026977.1"/>
    </source>
</evidence>
<organism evidence="2 3">
    <name type="scientific">Holothuria leucospilota</name>
    <name type="common">Black long sea cucumber</name>
    <name type="synonym">Mertensiothuria leucospilota</name>
    <dbReference type="NCBI Taxonomy" id="206669"/>
    <lineage>
        <taxon>Eukaryota</taxon>
        <taxon>Metazoa</taxon>
        <taxon>Echinodermata</taxon>
        <taxon>Eleutherozoa</taxon>
        <taxon>Echinozoa</taxon>
        <taxon>Holothuroidea</taxon>
        <taxon>Aspidochirotacea</taxon>
        <taxon>Aspidochirotida</taxon>
        <taxon>Holothuriidae</taxon>
        <taxon>Holothuria</taxon>
    </lineage>
</organism>
<dbReference type="AlphaFoldDB" id="A0A9Q0YQZ8"/>
<dbReference type="EMBL" id="JAIZAY010000016">
    <property type="protein sequence ID" value="KAJ8026977.1"/>
    <property type="molecule type" value="Genomic_DNA"/>
</dbReference>
<sequence length="1174" mass="131547">MHWCLGNFCHPRGWIVFIPDLVCTQIQLSPFHSFFKVPLKEQKETKRGRVGTHQASKSSQLGKDNAVEGRSINYKKKGNTCDEKKSLPSGTQQLLTRFHSLNLHDPLVLISPPASPSDDHVVNHRCSCGNIGVSERTASHLSDSSQSDDEEEGEDNSLTVQQILSMLIAAEVKGHISPSKASVLKNLASSCNSEDRVSDVYLRQFVKLISSQLDLIVSISLKVLSCLANSKENCEKMLGMNVYQIVIHLIEYNQSDMITESSFQFLKEILKHKDLKDAWLEHMIIDGLQILMGYVTKESLHLLHSEEVSSNLSAVSWLLSECAAYQELAVLMLDQFVPQLTSLVHMNAALQEPVLMMICNIASHNDFTNSALLHNKRLLQQTAHTLAKGSCSVQKTAISLYTQLISTGAGLNHFLGKGEEDDIKTFFSVMKATHCRKVCHEGCKFLLKILSNMNYDQWKVFLSHCQEALSDQTRVRSNLSSKAARNEKTSELSTRSREGRFKSSLEEFCKLMMQMFYAEGKFDIANKEIKAVRFKPGTDSCQTLHLIIKCFIRIVGHVTYADRDIFRQAWSVKCGSLTSDSVTHMSIIVPILSATRVTKRSLNQNKKEAKKVNYHADILIIVQINVLHLIALLNSFSVFQNCCLHQLPREPQKNIETLYLQASLKIWQSQGVTKLFPLTLTSEEKLFVTDLLELCFTLAHLSCTMWNSDFNNLIEESASKDGISQETGRGQKQNIEHYYLQNIAEAFQPSKIRRNKICKDPVCTKCEVSGAKRHGKKLAWGSDPLKQEERQKGEKDLGRSWRGDGLLVSDVKKDVEDEKRLESLEKERIDSGYGIRRKGKLIRSNRGGITVKNRFDKVRGDVLIDEKGDRKDEISKFQKILRKKLIKAGLVEAVCPWVSCEDSDIQLLALSVLRCLLLPWYPEEIQNYCRSLESKRGVLGTQQIRVQQMADSLAERDKLLSEVLQQVSSQTAGIITDALAGQRSNSSSSKSSEKRKNQDAQGITWSPCGSNITISKEEPLSFQIALWSIEILGSRVSLVLQQASGDALKECLFVVHDLSTFGEVTIHLKLASVGVLSALIEVATKLCQEPQITLIALKTLRVLVQDLRMKQLFLGEGGHIFLQQLVSSGEAHPAICQEVKSLLSTVSHGKLHLVHLAAEFVNFTGTKRSVIGSV</sequence>
<feature type="compositionally biased region" description="Polar residues" evidence="1">
    <location>
        <begin position="53"/>
        <end position="62"/>
    </location>
</feature>
<dbReference type="Proteomes" id="UP001152320">
    <property type="component" value="Chromosome 16"/>
</dbReference>
<evidence type="ECO:0000313" key="3">
    <source>
        <dbReference type="Proteomes" id="UP001152320"/>
    </source>
</evidence>
<feature type="compositionally biased region" description="Basic and acidic residues" evidence="1">
    <location>
        <begin position="785"/>
        <end position="798"/>
    </location>
</feature>
<reference evidence="2" key="1">
    <citation type="submission" date="2021-10" db="EMBL/GenBank/DDBJ databases">
        <title>Tropical sea cucumber genome reveals ecological adaptation and Cuvierian tubules defense mechanism.</title>
        <authorList>
            <person name="Chen T."/>
        </authorList>
    </citation>
    <scope>NUCLEOTIDE SEQUENCE</scope>
    <source>
        <strain evidence="2">Nanhai2018</strain>
        <tissue evidence="2">Muscle</tissue>
    </source>
</reference>
<name>A0A9Q0YQZ8_HOLLE</name>
<comment type="caution">
    <text evidence="2">The sequence shown here is derived from an EMBL/GenBank/DDBJ whole genome shotgun (WGS) entry which is preliminary data.</text>
</comment>
<accession>A0A9Q0YQZ8</accession>
<dbReference type="InterPro" id="IPR011989">
    <property type="entry name" value="ARM-like"/>
</dbReference>
<keyword evidence="3" id="KW-1185">Reference proteome</keyword>
<dbReference type="SUPFAM" id="SSF48371">
    <property type="entry name" value="ARM repeat"/>
    <property type="match status" value="2"/>
</dbReference>
<feature type="region of interest" description="Disordered" evidence="1">
    <location>
        <begin position="980"/>
        <end position="1004"/>
    </location>
</feature>
<feature type="compositionally biased region" description="Acidic residues" evidence="1">
    <location>
        <begin position="146"/>
        <end position="155"/>
    </location>
</feature>
<feature type="region of interest" description="Disordered" evidence="1">
    <location>
        <begin position="43"/>
        <end position="87"/>
    </location>
</feature>
<feature type="region of interest" description="Disordered" evidence="1">
    <location>
        <begin position="779"/>
        <end position="798"/>
    </location>
</feature>
<feature type="region of interest" description="Disordered" evidence="1">
    <location>
        <begin position="137"/>
        <end position="156"/>
    </location>
</feature>